<evidence type="ECO:0000256" key="2">
    <source>
        <dbReference type="ARBA" id="ARBA00020019"/>
    </source>
</evidence>
<comment type="similarity">
    <text evidence="1 10">Belongs to the ABC transporter superfamily.</text>
</comment>
<evidence type="ECO:0000259" key="11">
    <source>
        <dbReference type="PROSITE" id="PS50893"/>
    </source>
</evidence>
<keyword evidence="9 10" id="KW-0131">Cell cycle</keyword>
<dbReference type="GO" id="GO:0051301">
    <property type="term" value="P:cell division"/>
    <property type="evidence" value="ECO:0007669"/>
    <property type="project" value="UniProtKB-UniRule"/>
</dbReference>
<keyword evidence="4 10" id="KW-1003">Cell membrane</keyword>
<evidence type="ECO:0000256" key="8">
    <source>
        <dbReference type="ARBA" id="ARBA00023136"/>
    </source>
</evidence>
<dbReference type="InterPro" id="IPR017911">
    <property type="entry name" value="MacB-like_ATP-bd"/>
</dbReference>
<organism evidence="12 13">
    <name type="scientific">candidate division WWE3 bacterium CG22_combo_CG10-13_8_21_14_all_39_12</name>
    <dbReference type="NCBI Taxonomy" id="1975094"/>
    <lineage>
        <taxon>Bacteria</taxon>
        <taxon>Katanobacteria</taxon>
    </lineage>
</organism>
<comment type="subcellular location">
    <subcellularLocation>
        <location evidence="10">Cell membrane</location>
        <topology evidence="10">Peripheral membrane protein</topology>
        <orientation evidence="10">Cytoplasmic side</orientation>
    </subcellularLocation>
</comment>
<dbReference type="PROSITE" id="PS50893">
    <property type="entry name" value="ABC_TRANSPORTER_2"/>
    <property type="match status" value="1"/>
</dbReference>
<dbReference type="InterPro" id="IPR015854">
    <property type="entry name" value="ABC_transpr_LolD-like"/>
</dbReference>
<dbReference type="PANTHER" id="PTHR24220">
    <property type="entry name" value="IMPORT ATP-BINDING PROTEIN"/>
    <property type="match status" value="1"/>
</dbReference>
<evidence type="ECO:0000256" key="5">
    <source>
        <dbReference type="ARBA" id="ARBA00022618"/>
    </source>
</evidence>
<keyword evidence="3" id="KW-0813">Transport</keyword>
<dbReference type="FunFam" id="3.40.50.300:FF:000056">
    <property type="entry name" value="Cell division ATP-binding protein FtsE"/>
    <property type="match status" value="1"/>
</dbReference>
<dbReference type="GO" id="GO:0005886">
    <property type="term" value="C:plasma membrane"/>
    <property type="evidence" value="ECO:0007669"/>
    <property type="project" value="UniProtKB-SubCell"/>
</dbReference>
<sequence>MITYDHITKVYGRGGVTALDDVCLDIKEKDFVVLIGPSGAGKTTLLKLLIKEDSPSSGSIIFKDEDIVKISKRNVPQLRRNIGMIFQDFKLLQRQTVEENVGFALEVTGSQKKEIAEVVPFLLEKVGLLHRLKAFPHELSTGEQQRVAIARALAHEPEVLLADEPTGNLDRKNSEQIVELLQQINDWGTTVMMATHDDLVIKKLKGRKVEMENGKIVGDT</sequence>
<evidence type="ECO:0000256" key="10">
    <source>
        <dbReference type="RuleBase" id="RU365094"/>
    </source>
</evidence>
<gene>
    <name evidence="10 12" type="primary">ftsE</name>
    <name evidence="12" type="ORF">COX05_03385</name>
</gene>
<dbReference type="InterPro" id="IPR003439">
    <property type="entry name" value="ABC_transporter-like_ATP-bd"/>
</dbReference>
<dbReference type="InterPro" id="IPR005286">
    <property type="entry name" value="Cell_div_FtsE"/>
</dbReference>
<dbReference type="SUPFAM" id="SSF52540">
    <property type="entry name" value="P-loop containing nucleoside triphosphate hydrolases"/>
    <property type="match status" value="1"/>
</dbReference>
<accession>A0A2H0BFB9</accession>
<dbReference type="Proteomes" id="UP000228495">
    <property type="component" value="Unassembled WGS sequence"/>
</dbReference>
<proteinExistence type="inferred from homology"/>
<evidence type="ECO:0000256" key="4">
    <source>
        <dbReference type="ARBA" id="ARBA00022475"/>
    </source>
</evidence>
<feature type="domain" description="ABC transporter" evidence="11">
    <location>
        <begin position="2"/>
        <end position="220"/>
    </location>
</feature>
<dbReference type="InterPro" id="IPR003593">
    <property type="entry name" value="AAA+_ATPase"/>
</dbReference>
<dbReference type="Gene3D" id="3.40.50.300">
    <property type="entry name" value="P-loop containing nucleotide triphosphate hydrolases"/>
    <property type="match status" value="1"/>
</dbReference>
<keyword evidence="6 10" id="KW-0547">Nucleotide-binding</keyword>
<evidence type="ECO:0000256" key="3">
    <source>
        <dbReference type="ARBA" id="ARBA00022448"/>
    </source>
</evidence>
<keyword evidence="8 10" id="KW-0472">Membrane</keyword>
<protein>
    <recommendedName>
        <fullName evidence="2 10">Cell division ATP-binding protein FtsE</fullName>
    </recommendedName>
</protein>
<comment type="subunit">
    <text evidence="10">Homodimer. Forms a membrane-associated complex with FtsX.</text>
</comment>
<comment type="caution">
    <text evidence="12">The sequence shown here is derived from an EMBL/GenBank/DDBJ whole genome shotgun (WGS) entry which is preliminary data.</text>
</comment>
<evidence type="ECO:0000313" key="13">
    <source>
        <dbReference type="Proteomes" id="UP000228495"/>
    </source>
</evidence>
<keyword evidence="7 10" id="KW-0067">ATP-binding</keyword>
<evidence type="ECO:0000256" key="1">
    <source>
        <dbReference type="ARBA" id="ARBA00005417"/>
    </source>
</evidence>
<dbReference type="GO" id="GO:0005524">
    <property type="term" value="F:ATP binding"/>
    <property type="evidence" value="ECO:0007669"/>
    <property type="project" value="UniProtKB-UniRule"/>
</dbReference>
<dbReference type="NCBIfam" id="TIGR02673">
    <property type="entry name" value="FtsE"/>
    <property type="match status" value="1"/>
</dbReference>
<dbReference type="PANTHER" id="PTHR24220:SF470">
    <property type="entry name" value="CELL DIVISION ATP-BINDING PROTEIN FTSE"/>
    <property type="match status" value="1"/>
</dbReference>
<dbReference type="Pfam" id="PF00005">
    <property type="entry name" value="ABC_tran"/>
    <property type="match status" value="1"/>
</dbReference>
<reference evidence="12 13" key="1">
    <citation type="submission" date="2017-09" db="EMBL/GenBank/DDBJ databases">
        <title>Depth-based differentiation of microbial function through sediment-hosted aquifers and enrichment of novel symbionts in the deep terrestrial subsurface.</title>
        <authorList>
            <person name="Probst A.J."/>
            <person name="Ladd B."/>
            <person name="Jarett J.K."/>
            <person name="Geller-Mcgrath D.E."/>
            <person name="Sieber C.M."/>
            <person name="Emerson J.B."/>
            <person name="Anantharaman K."/>
            <person name="Thomas B.C."/>
            <person name="Malmstrom R."/>
            <person name="Stieglmeier M."/>
            <person name="Klingl A."/>
            <person name="Woyke T."/>
            <person name="Ryan C.M."/>
            <person name="Banfield J.F."/>
        </authorList>
    </citation>
    <scope>NUCLEOTIDE SEQUENCE [LARGE SCALE GENOMIC DNA]</scope>
    <source>
        <strain evidence="12">CG22_combo_CG10-13_8_21_14_all_39_12</strain>
    </source>
</reference>
<evidence type="ECO:0000256" key="7">
    <source>
        <dbReference type="ARBA" id="ARBA00022840"/>
    </source>
</evidence>
<dbReference type="GO" id="GO:0016887">
    <property type="term" value="F:ATP hydrolysis activity"/>
    <property type="evidence" value="ECO:0007669"/>
    <property type="project" value="InterPro"/>
</dbReference>
<dbReference type="SMART" id="SM00382">
    <property type="entry name" value="AAA"/>
    <property type="match status" value="1"/>
</dbReference>
<dbReference type="EMBL" id="PCSU01000057">
    <property type="protein sequence ID" value="PIP56372.1"/>
    <property type="molecule type" value="Genomic_DNA"/>
</dbReference>
<dbReference type="InterPro" id="IPR027417">
    <property type="entry name" value="P-loop_NTPase"/>
</dbReference>
<name>A0A2H0BFB9_UNCKA</name>
<keyword evidence="5 10" id="KW-0132">Cell division</keyword>
<evidence type="ECO:0000313" key="12">
    <source>
        <dbReference type="EMBL" id="PIP56372.1"/>
    </source>
</evidence>
<evidence type="ECO:0000256" key="9">
    <source>
        <dbReference type="ARBA" id="ARBA00023306"/>
    </source>
</evidence>
<dbReference type="CDD" id="cd03255">
    <property type="entry name" value="ABC_MJ0796_LolCDE_FtsE"/>
    <property type="match status" value="1"/>
</dbReference>
<evidence type="ECO:0000256" key="6">
    <source>
        <dbReference type="ARBA" id="ARBA00022741"/>
    </source>
</evidence>
<dbReference type="AlphaFoldDB" id="A0A2H0BFB9"/>
<comment type="function">
    <text evidence="10">Part of the ABC transporter FtsEX involved in cellular division.</text>
</comment>
<dbReference type="GO" id="GO:0022857">
    <property type="term" value="F:transmembrane transporter activity"/>
    <property type="evidence" value="ECO:0007669"/>
    <property type="project" value="TreeGrafter"/>
</dbReference>